<dbReference type="RefSeq" id="WP_133678887.1">
    <property type="nucleotide sequence ID" value="NZ_SNZP01000003.1"/>
</dbReference>
<accession>A0A4V3DVM7</accession>
<dbReference type="EMBL" id="SNZP01000003">
    <property type="protein sequence ID" value="TDR81519.1"/>
    <property type="molecule type" value="Genomic_DNA"/>
</dbReference>
<feature type="transmembrane region" description="Helical" evidence="1">
    <location>
        <begin position="16"/>
        <end position="36"/>
    </location>
</feature>
<dbReference type="Pfam" id="PF22570">
    <property type="entry name" value="LiaF-TM"/>
    <property type="match status" value="1"/>
</dbReference>
<comment type="caution">
    <text evidence="3">The sequence shown here is derived from an EMBL/GenBank/DDBJ whole genome shotgun (WGS) entry which is preliminary data.</text>
</comment>
<dbReference type="PANTHER" id="PTHR40763">
    <property type="entry name" value="MEMBRANE PROTEIN-RELATED"/>
    <property type="match status" value="1"/>
</dbReference>
<dbReference type="InterPro" id="IPR054331">
    <property type="entry name" value="LiaF_TM"/>
</dbReference>
<feature type="transmembrane region" description="Helical" evidence="1">
    <location>
        <begin position="42"/>
        <end position="59"/>
    </location>
</feature>
<evidence type="ECO:0000259" key="2">
    <source>
        <dbReference type="Pfam" id="PF22570"/>
    </source>
</evidence>
<keyword evidence="1" id="KW-0812">Transmembrane</keyword>
<sequence length="240" mass="25677">MKCHFNDGRRRQQRRIVFGLFFIVAGVLALLGNLHLIEIGDIGHYWPTVFCVFGALHVVQARRLSGAAFGIALIVLGAGLTLQNLGIVHHVMPLILPVFLILAGLSVVARAFRPHGLTVGGSEPAVSQIGQQDGVVHMNVTMSGAPLRCDSQDFKGGELRAIMGGIELDLRQASMASQAVLRISAVCSGIQIRIPQDWSLQVRIAPVLGGIEDKTIPPAVASKTLILEGEMIMGGIQVQN</sequence>
<dbReference type="AlphaFoldDB" id="A0A4V3DVM7"/>
<dbReference type="Proteomes" id="UP000295611">
    <property type="component" value="Unassembled WGS sequence"/>
</dbReference>
<dbReference type="PANTHER" id="PTHR40763:SF5">
    <property type="entry name" value="MEMBRANE PROTEIN"/>
    <property type="match status" value="1"/>
</dbReference>
<keyword evidence="4" id="KW-1185">Reference proteome</keyword>
<proteinExistence type="predicted"/>
<dbReference type="OrthoDB" id="129627at2"/>
<evidence type="ECO:0000313" key="4">
    <source>
        <dbReference type="Proteomes" id="UP000295611"/>
    </source>
</evidence>
<evidence type="ECO:0000313" key="3">
    <source>
        <dbReference type="EMBL" id="TDR81519.1"/>
    </source>
</evidence>
<protein>
    <recommendedName>
        <fullName evidence="2">LiaF transmembrane domain-containing protein</fullName>
    </recommendedName>
</protein>
<organism evidence="3 4">
    <name type="scientific">Paludibacterium purpuratum</name>
    <dbReference type="NCBI Taxonomy" id="1144873"/>
    <lineage>
        <taxon>Bacteria</taxon>
        <taxon>Pseudomonadati</taxon>
        <taxon>Pseudomonadota</taxon>
        <taxon>Betaproteobacteria</taxon>
        <taxon>Neisseriales</taxon>
        <taxon>Chromobacteriaceae</taxon>
        <taxon>Paludibacterium</taxon>
    </lineage>
</organism>
<keyword evidence="1" id="KW-1133">Transmembrane helix</keyword>
<keyword evidence="1" id="KW-0472">Membrane</keyword>
<evidence type="ECO:0000256" key="1">
    <source>
        <dbReference type="SAM" id="Phobius"/>
    </source>
</evidence>
<gene>
    <name evidence="3" type="ORF">DFP86_103172</name>
</gene>
<feature type="transmembrane region" description="Helical" evidence="1">
    <location>
        <begin position="66"/>
        <end position="88"/>
    </location>
</feature>
<reference evidence="3 4" key="1">
    <citation type="submission" date="2019-03" db="EMBL/GenBank/DDBJ databases">
        <title>Genomic Encyclopedia of Type Strains, Phase III (KMG-III): the genomes of soil and plant-associated and newly described type strains.</title>
        <authorList>
            <person name="Whitman W."/>
        </authorList>
    </citation>
    <scope>NUCLEOTIDE SEQUENCE [LARGE SCALE GENOMIC DNA]</scope>
    <source>
        <strain evidence="3 4">CECT 8976</strain>
    </source>
</reference>
<feature type="domain" description="LiaF transmembrane" evidence="2">
    <location>
        <begin position="17"/>
        <end position="110"/>
    </location>
</feature>
<feature type="transmembrane region" description="Helical" evidence="1">
    <location>
        <begin position="94"/>
        <end position="112"/>
    </location>
</feature>
<name>A0A4V3DVM7_9NEIS</name>